<dbReference type="SUPFAM" id="SSF57302">
    <property type="entry name" value="Snake toxin-like"/>
    <property type="match status" value="1"/>
</dbReference>
<feature type="signal peptide" evidence="2">
    <location>
        <begin position="1"/>
        <end position="23"/>
    </location>
</feature>
<organism evidence="3 4">
    <name type="scientific">Schistosoma mekongi</name>
    <name type="common">Parasitic worm</name>
    <dbReference type="NCBI Taxonomy" id="38744"/>
    <lineage>
        <taxon>Eukaryota</taxon>
        <taxon>Metazoa</taxon>
        <taxon>Spiralia</taxon>
        <taxon>Lophotrochozoa</taxon>
        <taxon>Platyhelminthes</taxon>
        <taxon>Trematoda</taxon>
        <taxon>Digenea</taxon>
        <taxon>Strigeidida</taxon>
        <taxon>Schistosomatoidea</taxon>
        <taxon>Schistosomatidae</taxon>
        <taxon>Schistosoma</taxon>
    </lineage>
</organism>
<comment type="caution">
    <text evidence="3">The sequence shown here is derived from an EMBL/GenBank/DDBJ whole genome shotgun (WGS) entry which is preliminary data.</text>
</comment>
<name>A0AAE1ZH11_SCHME</name>
<keyword evidence="4" id="KW-1185">Reference proteome</keyword>
<evidence type="ECO:0000256" key="1">
    <source>
        <dbReference type="SAM" id="Phobius"/>
    </source>
</evidence>
<proteinExistence type="predicted"/>
<sequence length="120" mass="13944">MAYNANILLMGLLILSNTYYSLSLECYSCSVCPKPFNSTLGLVYKESNCTWCAKLIVKGRRTPIRECTPQCNFDYWKSRYYKFSSFCCQTDLCNKNVKTLKIHQILLMIILTFICLFISK</sequence>
<dbReference type="InterPro" id="IPR045860">
    <property type="entry name" value="Snake_toxin-like_sf"/>
</dbReference>
<gene>
    <name evidence="3" type="ORF">MN116_002812</name>
</gene>
<keyword evidence="1" id="KW-1133">Transmembrane helix</keyword>
<dbReference type="EMBL" id="JALJAT010000002">
    <property type="protein sequence ID" value="KAK4473443.1"/>
    <property type="molecule type" value="Genomic_DNA"/>
</dbReference>
<reference evidence="3" key="2">
    <citation type="journal article" date="2023" name="Infect Dis Poverty">
        <title>Chromosome-scale genome of the human blood fluke Schistosoma mekongi and its implications for public health.</title>
        <authorList>
            <person name="Zhou M."/>
            <person name="Xu L."/>
            <person name="Xu D."/>
            <person name="Chen W."/>
            <person name="Khan J."/>
            <person name="Hu Y."/>
            <person name="Huang H."/>
            <person name="Wei H."/>
            <person name="Zhang Y."/>
            <person name="Chusongsang P."/>
            <person name="Tanasarnprasert K."/>
            <person name="Hu X."/>
            <person name="Limpanont Y."/>
            <person name="Lv Z."/>
        </authorList>
    </citation>
    <scope>NUCLEOTIDE SEQUENCE</scope>
    <source>
        <strain evidence="3">LV_2022a</strain>
    </source>
</reference>
<dbReference type="Proteomes" id="UP001292079">
    <property type="component" value="Unassembled WGS sequence"/>
</dbReference>
<reference evidence="3" key="1">
    <citation type="submission" date="2022-04" db="EMBL/GenBank/DDBJ databases">
        <authorList>
            <person name="Xu L."/>
            <person name="Lv Z."/>
        </authorList>
    </citation>
    <scope>NUCLEOTIDE SEQUENCE</scope>
    <source>
        <strain evidence="3">LV_2022a</strain>
    </source>
</reference>
<keyword evidence="1" id="KW-0812">Transmembrane</keyword>
<evidence type="ECO:0000313" key="4">
    <source>
        <dbReference type="Proteomes" id="UP001292079"/>
    </source>
</evidence>
<dbReference type="AlphaFoldDB" id="A0AAE1ZH11"/>
<feature type="chain" id="PRO_5042056156" evidence="2">
    <location>
        <begin position="24"/>
        <end position="120"/>
    </location>
</feature>
<protein>
    <submittedName>
        <fullName evidence="3">Uncharacterized protein</fullName>
    </submittedName>
</protein>
<evidence type="ECO:0000256" key="2">
    <source>
        <dbReference type="SAM" id="SignalP"/>
    </source>
</evidence>
<feature type="transmembrane region" description="Helical" evidence="1">
    <location>
        <begin position="102"/>
        <end position="119"/>
    </location>
</feature>
<keyword evidence="2" id="KW-0732">Signal</keyword>
<keyword evidence="1" id="KW-0472">Membrane</keyword>
<accession>A0AAE1ZH11</accession>
<evidence type="ECO:0000313" key="3">
    <source>
        <dbReference type="EMBL" id="KAK4473443.1"/>
    </source>
</evidence>